<accession>A0A6J4P1B4</accession>
<dbReference type="AlphaFoldDB" id="A0A6J4P1B4"/>
<feature type="non-terminal residue" evidence="2">
    <location>
        <position position="38"/>
    </location>
</feature>
<feature type="region of interest" description="Disordered" evidence="1">
    <location>
        <begin position="1"/>
        <end position="38"/>
    </location>
</feature>
<evidence type="ECO:0000313" key="2">
    <source>
        <dbReference type="EMBL" id="CAA9403677.1"/>
    </source>
</evidence>
<sequence>MSPRRTAPAQKALWGTQETLPAPKPRPAQFNDLDLFAA</sequence>
<protein>
    <submittedName>
        <fullName evidence="2">Uncharacterized protein</fullName>
    </submittedName>
</protein>
<gene>
    <name evidence="2" type="ORF">AVDCRST_MAG66-1568</name>
</gene>
<organism evidence="2">
    <name type="scientific">uncultured Pseudonocardia sp</name>
    <dbReference type="NCBI Taxonomy" id="211455"/>
    <lineage>
        <taxon>Bacteria</taxon>
        <taxon>Bacillati</taxon>
        <taxon>Actinomycetota</taxon>
        <taxon>Actinomycetes</taxon>
        <taxon>Pseudonocardiales</taxon>
        <taxon>Pseudonocardiaceae</taxon>
        <taxon>Pseudonocardia</taxon>
        <taxon>environmental samples</taxon>
    </lineage>
</organism>
<reference evidence="2" key="1">
    <citation type="submission" date="2020-02" db="EMBL/GenBank/DDBJ databases">
        <authorList>
            <person name="Meier V. D."/>
        </authorList>
    </citation>
    <scope>NUCLEOTIDE SEQUENCE</scope>
    <source>
        <strain evidence="2">AVDCRST_MAG66</strain>
    </source>
</reference>
<evidence type="ECO:0000256" key="1">
    <source>
        <dbReference type="SAM" id="MobiDB-lite"/>
    </source>
</evidence>
<proteinExistence type="predicted"/>
<dbReference type="EMBL" id="CADCUS010000240">
    <property type="protein sequence ID" value="CAA9403677.1"/>
    <property type="molecule type" value="Genomic_DNA"/>
</dbReference>
<name>A0A6J4P1B4_9PSEU</name>